<dbReference type="Proteomes" id="UP000886657">
    <property type="component" value="Unassembled WGS sequence"/>
</dbReference>
<evidence type="ECO:0000313" key="2">
    <source>
        <dbReference type="EMBL" id="MBK9795622.1"/>
    </source>
</evidence>
<dbReference type="EMBL" id="JADKIO010000005">
    <property type="protein sequence ID" value="MBK9795622.1"/>
    <property type="molecule type" value="Genomic_DNA"/>
</dbReference>
<sequence length="130" mass="14315">MLIIPALVLSATAPAQASEFTALKEEIATARKALVNMALYRDKRSPEQQKLVKDTADRVSAHLARMKAPAGKPAEFKELKATWEAFKKTREEELVPAILAGEQAKSDKIGAGIQKTRLDRIYALIDAIEK</sequence>
<name>A0A9D7SDJ4_9BACT</name>
<dbReference type="AlphaFoldDB" id="A0A9D7SDJ4"/>
<reference evidence="2" key="1">
    <citation type="submission" date="2020-10" db="EMBL/GenBank/DDBJ databases">
        <title>Connecting structure to function with the recovery of over 1000 high-quality activated sludge metagenome-assembled genomes encoding full-length rRNA genes using long-read sequencing.</title>
        <authorList>
            <person name="Singleton C.M."/>
            <person name="Petriglieri F."/>
            <person name="Kristensen J.M."/>
            <person name="Kirkegaard R.H."/>
            <person name="Michaelsen T.Y."/>
            <person name="Andersen M.H."/>
            <person name="Karst S.M."/>
            <person name="Dueholm M.S."/>
            <person name="Nielsen P.H."/>
            <person name="Albertsen M."/>
        </authorList>
    </citation>
    <scope>NUCLEOTIDE SEQUENCE</scope>
    <source>
        <strain evidence="2">Skiv_18-Q3-R9-52_MAXAC.067</strain>
    </source>
</reference>
<gene>
    <name evidence="2" type="ORF">IPP58_03865</name>
</gene>
<protein>
    <submittedName>
        <fullName evidence="2">Uncharacterized protein</fullName>
    </submittedName>
</protein>
<evidence type="ECO:0000313" key="3">
    <source>
        <dbReference type="Proteomes" id="UP000886657"/>
    </source>
</evidence>
<evidence type="ECO:0000256" key="1">
    <source>
        <dbReference type="SAM" id="SignalP"/>
    </source>
</evidence>
<keyword evidence="1" id="KW-0732">Signal</keyword>
<organism evidence="2 3">
    <name type="scientific">Candidatus Geothrix skivensis</name>
    <dbReference type="NCBI Taxonomy" id="2954439"/>
    <lineage>
        <taxon>Bacteria</taxon>
        <taxon>Pseudomonadati</taxon>
        <taxon>Acidobacteriota</taxon>
        <taxon>Holophagae</taxon>
        <taxon>Holophagales</taxon>
        <taxon>Holophagaceae</taxon>
        <taxon>Geothrix</taxon>
    </lineage>
</organism>
<accession>A0A9D7SDJ4</accession>
<feature type="chain" id="PRO_5038672714" evidence="1">
    <location>
        <begin position="18"/>
        <end position="130"/>
    </location>
</feature>
<feature type="signal peptide" evidence="1">
    <location>
        <begin position="1"/>
        <end position="17"/>
    </location>
</feature>
<proteinExistence type="predicted"/>
<comment type="caution">
    <text evidence="2">The sequence shown here is derived from an EMBL/GenBank/DDBJ whole genome shotgun (WGS) entry which is preliminary data.</text>
</comment>